<protein>
    <submittedName>
        <fullName evidence="3">Aminotransferase class V-fold PLP-dependent enzyme</fullName>
    </submittedName>
</protein>
<keyword evidence="1" id="KW-0663">Pyridoxal phosphate</keyword>
<dbReference type="PANTHER" id="PTHR43092">
    <property type="entry name" value="L-CYSTEINE DESULFHYDRASE"/>
    <property type="match status" value="1"/>
</dbReference>
<organism evidence="3 4">
    <name type="scientific">Zemynaea arenosa</name>
    <dbReference type="NCBI Taxonomy" id="2561931"/>
    <lineage>
        <taxon>Bacteria</taxon>
        <taxon>Pseudomonadati</taxon>
        <taxon>Pseudomonadota</taxon>
        <taxon>Betaproteobacteria</taxon>
        <taxon>Burkholderiales</taxon>
        <taxon>Oxalobacteraceae</taxon>
        <taxon>Telluria group</taxon>
        <taxon>Zemynaea</taxon>
    </lineage>
</organism>
<dbReference type="InterPro" id="IPR015424">
    <property type="entry name" value="PyrdxlP-dep_Trfase"/>
</dbReference>
<dbReference type="InterPro" id="IPR000192">
    <property type="entry name" value="Aminotrans_V_dom"/>
</dbReference>
<gene>
    <name evidence="3" type="ORF">E4L96_13050</name>
</gene>
<evidence type="ECO:0000256" key="1">
    <source>
        <dbReference type="ARBA" id="ARBA00022898"/>
    </source>
</evidence>
<dbReference type="InterPro" id="IPR015421">
    <property type="entry name" value="PyrdxlP-dep_Trfase_major"/>
</dbReference>
<dbReference type="Proteomes" id="UP000298438">
    <property type="component" value="Unassembled WGS sequence"/>
</dbReference>
<accession>A0A4Y9S9I1</accession>
<dbReference type="InterPro" id="IPR015422">
    <property type="entry name" value="PyrdxlP-dep_Trfase_small"/>
</dbReference>
<proteinExistence type="predicted"/>
<comment type="caution">
    <text evidence="3">The sequence shown here is derived from an EMBL/GenBank/DDBJ whole genome shotgun (WGS) entry which is preliminary data.</text>
</comment>
<dbReference type="AlphaFoldDB" id="A0A4Y9S9I1"/>
<dbReference type="PANTHER" id="PTHR43092:SF6">
    <property type="entry name" value="BLR1280 PROTEIN"/>
    <property type="match status" value="1"/>
</dbReference>
<dbReference type="Gene3D" id="3.40.640.10">
    <property type="entry name" value="Type I PLP-dependent aspartate aminotransferase-like (Major domain)"/>
    <property type="match status" value="1"/>
</dbReference>
<sequence>MPVRQRQEVQAVPRQAGLIAPDDESYWAQIAAQYDVSPSFLNLENGYFGVQARPVFEAFQRYERTVNRDNSFFLRREWPGRHAHVLKRLAAFAGVDEGELLITRNLMESLNIILQGYPWRAGDEVVCASHDYDEVAETLEMVAQRRGLRVARVEVPLNPSGDDEIVAVYEGALSEHTRAILITHMVHRTGQIMPVARLSALARSRGVDTIVDAAHSFAQLDFRLPDLGADFVGANLHKWLGAPLGVGLLYVKRERLGEIAPLFGSMAHADGGIARLGNVGTVPPAPVLAIEDALDFHESIGSASKEARLRYLTQYWVARVRGLPGLRMLTPSDPQRSCAIAVFAIDGLPAQQVCDRLLEEYGIFTVVRPVAGTHGVRVTPHLYITPSDLDRLVAALQAMTRETQ</sequence>
<dbReference type="OrthoDB" id="9764293at2"/>
<reference evidence="3 4" key="1">
    <citation type="submission" date="2019-03" db="EMBL/GenBank/DDBJ databases">
        <title>Draft Genome Sequence of Massilia arenosa sp. nov., a Novel Massilia Species Isolated from a Sandy-loam Maize Soil.</title>
        <authorList>
            <person name="Raths R."/>
            <person name="Peta V."/>
            <person name="Bucking H."/>
        </authorList>
    </citation>
    <scope>NUCLEOTIDE SEQUENCE [LARGE SCALE GENOMIC DNA]</scope>
    <source>
        <strain evidence="3 4">MC02</strain>
    </source>
</reference>
<dbReference type="EMBL" id="SPVF01000161">
    <property type="protein sequence ID" value="TFW18455.1"/>
    <property type="molecule type" value="Genomic_DNA"/>
</dbReference>
<evidence type="ECO:0000313" key="3">
    <source>
        <dbReference type="EMBL" id="TFW18455.1"/>
    </source>
</evidence>
<keyword evidence="4" id="KW-1185">Reference proteome</keyword>
<dbReference type="GO" id="GO:0008483">
    <property type="term" value="F:transaminase activity"/>
    <property type="evidence" value="ECO:0007669"/>
    <property type="project" value="UniProtKB-KW"/>
</dbReference>
<evidence type="ECO:0000313" key="4">
    <source>
        <dbReference type="Proteomes" id="UP000298438"/>
    </source>
</evidence>
<keyword evidence="3" id="KW-0808">Transferase</keyword>
<dbReference type="Gene3D" id="3.90.1150.10">
    <property type="entry name" value="Aspartate Aminotransferase, domain 1"/>
    <property type="match status" value="1"/>
</dbReference>
<dbReference type="SUPFAM" id="SSF53383">
    <property type="entry name" value="PLP-dependent transferases"/>
    <property type="match status" value="1"/>
</dbReference>
<feature type="domain" description="Aminotransferase class V" evidence="2">
    <location>
        <begin position="86"/>
        <end position="365"/>
    </location>
</feature>
<evidence type="ECO:0000259" key="2">
    <source>
        <dbReference type="Pfam" id="PF00266"/>
    </source>
</evidence>
<name>A0A4Y9S9I1_9BURK</name>
<keyword evidence="3" id="KW-0032">Aminotransferase</keyword>
<dbReference type="Pfam" id="PF00266">
    <property type="entry name" value="Aminotran_5"/>
    <property type="match status" value="1"/>
</dbReference>